<protein>
    <submittedName>
        <fullName evidence="2">Uncharacterized protein</fullName>
    </submittedName>
</protein>
<feature type="compositionally biased region" description="Polar residues" evidence="1">
    <location>
        <begin position="1"/>
        <end position="12"/>
    </location>
</feature>
<proteinExistence type="predicted"/>
<evidence type="ECO:0000313" key="3">
    <source>
        <dbReference type="Proteomes" id="UP001485043"/>
    </source>
</evidence>
<dbReference type="AlphaFoldDB" id="A0AAW1T6C4"/>
<reference evidence="2 3" key="1">
    <citation type="journal article" date="2024" name="Nat. Commun.">
        <title>Phylogenomics reveals the evolutionary origins of lichenization in chlorophyte algae.</title>
        <authorList>
            <person name="Puginier C."/>
            <person name="Libourel C."/>
            <person name="Otte J."/>
            <person name="Skaloud P."/>
            <person name="Haon M."/>
            <person name="Grisel S."/>
            <person name="Petersen M."/>
            <person name="Berrin J.G."/>
            <person name="Delaux P.M."/>
            <person name="Dal Grande F."/>
            <person name="Keller J."/>
        </authorList>
    </citation>
    <scope>NUCLEOTIDE SEQUENCE [LARGE SCALE GENOMIC DNA]</scope>
    <source>
        <strain evidence="2 3">SAG 2523</strain>
    </source>
</reference>
<organism evidence="2 3">
    <name type="scientific">Apatococcus fuscideae</name>
    <dbReference type="NCBI Taxonomy" id="2026836"/>
    <lineage>
        <taxon>Eukaryota</taxon>
        <taxon>Viridiplantae</taxon>
        <taxon>Chlorophyta</taxon>
        <taxon>core chlorophytes</taxon>
        <taxon>Trebouxiophyceae</taxon>
        <taxon>Chlorellales</taxon>
        <taxon>Chlorellaceae</taxon>
        <taxon>Apatococcus</taxon>
    </lineage>
</organism>
<evidence type="ECO:0000256" key="1">
    <source>
        <dbReference type="SAM" id="MobiDB-lite"/>
    </source>
</evidence>
<dbReference type="EMBL" id="JALJOV010000346">
    <property type="protein sequence ID" value="KAK9864498.1"/>
    <property type="molecule type" value="Genomic_DNA"/>
</dbReference>
<accession>A0AAW1T6C4</accession>
<evidence type="ECO:0000313" key="2">
    <source>
        <dbReference type="EMBL" id="KAK9864498.1"/>
    </source>
</evidence>
<dbReference type="Proteomes" id="UP001485043">
    <property type="component" value="Unassembled WGS sequence"/>
</dbReference>
<sequence length="125" mass="13537">MSSRRSCNSSIGRPTIRKPPVSPSKETSRTSEPSAQPWGQEISSNAATLNSSIVSDGQQPWNPWMNSRHIRLLAGPDPLAASLCGIFALPGRQECMRGAEVRGLQLQSKRSRGSAVEDLARMPIP</sequence>
<name>A0AAW1T6C4_9CHLO</name>
<gene>
    <name evidence="2" type="ORF">WJX84_012266</name>
</gene>
<feature type="region of interest" description="Disordered" evidence="1">
    <location>
        <begin position="1"/>
        <end position="39"/>
    </location>
</feature>
<comment type="caution">
    <text evidence="2">The sequence shown here is derived from an EMBL/GenBank/DDBJ whole genome shotgun (WGS) entry which is preliminary data.</text>
</comment>
<keyword evidence="3" id="KW-1185">Reference proteome</keyword>